<dbReference type="Gene3D" id="1.20.1050.10">
    <property type="match status" value="1"/>
</dbReference>
<dbReference type="Proteomes" id="UP000193558">
    <property type="component" value="Unassembled WGS sequence"/>
</dbReference>
<evidence type="ECO:0000256" key="1">
    <source>
        <dbReference type="SAM" id="Phobius"/>
    </source>
</evidence>
<dbReference type="SUPFAM" id="SSF47616">
    <property type="entry name" value="GST C-terminal domain-like"/>
    <property type="match status" value="1"/>
</dbReference>
<dbReference type="AlphaFoldDB" id="A0A1X1D4W5"/>
<dbReference type="InterPro" id="IPR036282">
    <property type="entry name" value="Glutathione-S-Trfase_C_sf"/>
</dbReference>
<dbReference type="OrthoDB" id="509852at2"/>
<name>A0A1X1D4W5_9GAMM</name>
<sequence>MEAALKDNLFLLGETMSIADIYLYVLCGWCNVFGIDLAGWPALDCHHRAIHARSATQAAWLAEQEMTRLHI</sequence>
<comment type="caution">
    <text evidence="3">The sequence shown here is derived from an EMBL/GenBank/DDBJ whole genome shotgun (WGS) entry which is preliminary data.</text>
</comment>
<gene>
    <name evidence="3" type="ORF">HA51_01000</name>
</gene>
<accession>A0A1X1D4W5</accession>
<keyword evidence="1" id="KW-1133">Transmembrane helix</keyword>
<evidence type="ECO:0000313" key="3">
    <source>
        <dbReference type="EMBL" id="ORM71684.1"/>
    </source>
</evidence>
<protein>
    <recommendedName>
        <fullName evidence="2">GST C-terminal domain-containing protein</fullName>
    </recommendedName>
</protein>
<keyword evidence="1" id="KW-0812">Transmembrane</keyword>
<dbReference type="InterPro" id="IPR010987">
    <property type="entry name" value="Glutathione-S-Trfase_C-like"/>
</dbReference>
<dbReference type="Pfam" id="PF13410">
    <property type="entry name" value="GST_C_2"/>
    <property type="match status" value="1"/>
</dbReference>
<feature type="transmembrane region" description="Helical" evidence="1">
    <location>
        <begin position="21"/>
        <end position="43"/>
    </location>
</feature>
<evidence type="ECO:0000259" key="2">
    <source>
        <dbReference type="PROSITE" id="PS50405"/>
    </source>
</evidence>
<dbReference type="PROSITE" id="PS50405">
    <property type="entry name" value="GST_CTER"/>
    <property type="match status" value="1"/>
</dbReference>
<reference evidence="3 4" key="1">
    <citation type="journal article" date="2017" name="Antonie Van Leeuwenhoek">
        <title>Phylogenomic resolution of the bacterial genus Pantoea and its relationship with Erwinia and Tatumella.</title>
        <authorList>
            <person name="Palmer M."/>
            <person name="Steenkamp E.T."/>
            <person name="Coetzee M.P."/>
            <person name="Chan W.Y."/>
            <person name="van Zyl E."/>
            <person name="De Maayer P."/>
            <person name="Coutinho T.A."/>
            <person name="Blom J."/>
            <person name="Smits T.H."/>
            <person name="Duffy B."/>
            <person name="Venter S.N."/>
        </authorList>
    </citation>
    <scope>NUCLEOTIDE SEQUENCE [LARGE SCALE GENOMIC DNA]</scope>
    <source>
        <strain evidence="3 4">LMG 26275</strain>
    </source>
</reference>
<evidence type="ECO:0000313" key="4">
    <source>
        <dbReference type="Proteomes" id="UP000193558"/>
    </source>
</evidence>
<dbReference type="EMBL" id="MLFR01000001">
    <property type="protein sequence ID" value="ORM71684.1"/>
    <property type="molecule type" value="Genomic_DNA"/>
</dbReference>
<organism evidence="3 4">
    <name type="scientific">Pantoea rwandensis</name>
    <dbReference type="NCBI Taxonomy" id="1076550"/>
    <lineage>
        <taxon>Bacteria</taxon>
        <taxon>Pseudomonadati</taxon>
        <taxon>Pseudomonadota</taxon>
        <taxon>Gammaproteobacteria</taxon>
        <taxon>Enterobacterales</taxon>
        <taxon>Erwiniaceae</taxon>
        <taxon>Pantoea</taxon>
    </lineage>
</organism>
<feature type="domain" description="GST C-terminal" evidence="2">
    <location>
        <begin position="1"/>
        <end position="69"/>
    </location>
</feature>
<keyword evidence="1" id="KW-0472">Membrane</keyword>
<proteinExistence type="predicted"/>